<dbReference type="Proteomes" id="UP000642070">
    <property type="component" value="Unassembled WGS sequence"/>
</dbReference>
<feature type="transmembrane region" description="Helical" evidence="7">
    <location>
        <begin position="97"/>
        <end position="118"/>
    </location>
</feature>
<evidence type="ECO:0000313" key="10">
    <source>
        <dbReference type="Proteomes" id="UP000642070"/>
    </source>
</evidence>
<sequence>MIQRVSGILVVLVLVLSLAFLMLQATPGGPELAYLGVNPTPEKRAAVLSQLGLDEPLWSQYLHFVGNALTLDLGVSLTTQRPVSELLWQHVPVTLELGLASFLTWTIIGLASGFIAAARRGGLVDGAVRVVTVTGLSIPSFWLGTVCVVVFGLYVRGILPSSGWVSFGEDPLGNLRSLVLPAFTLGMGSAAIVARTLRASLIEQLDSDHVTFGRAMGLSDRHLLSRVALRNSVIPTVTVVGLMLGLFISGTVLIENVFNVPGLGQLIVKSFASHDYPVAIACTLFTALVFLVSNLVVDLLYYAINPRIRVQYASMGRGSR</sequence>
<evidence type="ECO:0000256" key="2">
    <source>
        <dbReference type="ARBA" id="ARBA00022448"/>
    </source>
</evidence>
<dbReference type="Gene3D" id="1.10.3720.10">
    <property type="entry name" value="MetI-like"/>
    <property type="match status" value="1"/>
</dbReference>
<evidence type="ECO:0000256" key="1">
    <source>
        <dbReference type="ARBA" id="ARBA00004651"/>
    </source>
</evidence>
<feature type="domain" description="ABC transmembrane type-1" evidence="8">
    <location>
        <begin position="91"/>
        <end position="301"/>
    </location>
</feature>
<evidence type="ECO:0000256" key="6">
    <source>
        <dbReference type="ARBA" id="ARBA00023136"/>
    </source>
</evidence>
<keyword evidence="10" id="KW-1185">Reference proteome</keyword>
<dbReference type="Pfam" id="PF00528">
    <property type="entry name" value="BPD_transp_1"/>
    <property type="match status" value="1"/>
</dbReference>
<dbReference type="SUPFAM" id="SSF161098">
    <property type="entry name" value="MetI-like"/>
    <property type="match status" value="1"/>
</dbReference>
<name>A0A917TZ90_9ACTN</name>
<evidence type="ECO:0000313" key="9">
    <source>
        <dbReference type="EMBL" id="GGM45751.1"/>
    </source>
</evidence>
<evidence type="ECO:0000256" key="5">
    <source>
        <dbReference type="ARBA" id="ARBA00022989"/>
    </source>
</evidence>
<reference evidence="9" key="2">
    <citation type="submission" date="2020-09" db="EMBL/GenBank/DDBJ databases">
        <authorList>
            <person name="Sun Q."/>
            <person name="Ohkuma M."/>
        </authorList>
    </citation>
    <scope>NUCLEOTIDE SEQUENCE</scope>
    <source>
        <strain evidence="9">JCM 19831</strain>
    </source>
</reference>
<dbReference type="EMBL" id="BMPI01000028">
    <property type="protein sequence ID" value="GGM45751.1"/>
    <property type="molecule type" value="Genomic_DNA"/>
</dbReference>
<keyword evidence="6 7" id="KW-0472">Membrane</keyword>
<dbReference type="InterPro" id="IPR000515">
    <property type="entry name" value="MetI-like"/>
</dbReference>
<dbReference type="GO" id="GO:0071916">
    <property type="term" value="F:dipeptide transmembrane transporter activity"/>
    <property type="evidence" value="ECO:0007669"/>
    <property type="project" value="TreeGrafter"/>
</dbReference>
<dbReference type="InterPro" id="IPR045621">
    <property type="entry name" value="BPD_transp_1_N"/>
</dbReference>
<dbReference type="PROSITE" id="PS50928">
    <property type="entry name" value="ABC_TM1"/>
    <property type="match status" value="1"/>
</dbReference>
<feature type="transmembrane region" description="Helical" evidence="7">
    <location>
        <begin position="175"/>
        <end position="194"/>
    </location>
</feature>
<dbReference type="AlphaFoldDB" id="A0A917TZ90"/>
<evidence type="ECO:0000256" key="3">
    <source>
        <dbReference type="ARBA" id="ARBA00022475"/>
    </source>
</evidence>
<dbReference type="PANTHER" id="PTHR43163:SF6">
    <property type="entry name" value="DIPEPTIDE TRANSPORT SYSTEM PERMEASE PROTEIN DPPB-RELATED"/>
    <property type="match status" value="1"/>
</dbReference>
<evidence type="ECO:0000259" key="8">
    <source>
        <dbReference type="PROSITE" id="PS50928"/>
    </source>
</evidence>
<comment type="subcellular location">
    <subcellularLocation>
        <location evidence="1 7">Cell membrane</location>
        <topology evidence="1 7">Multi-pass membrane protein</topology>
    </subcellularLocation>
</comment>
<comment type="caution">
    <text evidence="9">The sequence shown here is derived from an EMBL/GenBank/DDBJ whole genome shotgun (WGS) entry which is preliminary data.</text>
</comment>
<comment type="similarity">
    <text evidence="7">Belongs to the binding-protein-dependent transport system permease family.</text>
</comment>
<organism evidence="9 10">
    <name type="scientific">Dactylosporangium sucinum</name>
    <dbReference type="NCBI Taxonomy" id="1424081"/>
    <lineage>
        <taxon>Bacteria</taxon>
        <taxon>Bacillati</taxon>
        <taxon>Actinomycetota</taxon>
        <taxon>Actinomycetes</taxon>
        <taxon>Micromonosporales</taxon>
        <taxon>Micromonosporaceae</taxon>
        <taxon>Dactylosporangium</taxon>
    </lineage>
</organism>
<feature type="transmembrane region" description="Helical" evidence="7">
    <location>
        <begin position="278"/>
        <end position="304"/>
    </location>
</feature>
<evidence type="ECO:0000256" key="4">
    <source>
        <dbReference type="ARBA" id="ARBA00022692"/>
    </source>
</evidence>
<keyword evidence="5 7" id="KW-1133">Transmembrane helix</keyword>
<protein>
    <submittedName>
        <fullName evidence="9">Glutathione ABC transporter permease</fullName>
    </submittedName>
</protein>
<reference evidence="9" key="1">
    <citation type="journal article" date="2014" name="Int. J. Syst. Evol. Microbiol.">
        <title>Complete genome sequence of Corynebacterium casei LMG S-19264T (=DSM 44701T), isolated from a smear-ripened cheese.</title>
        <authorList>
            <consortium name="US DOE Joint Genome Institute (JGI-PGF)"/>
            <person name="Walter F."/>
            <person name="Albersmeier A."/>
            <person name="Kalinowski J."/>
            <person name="Ruckert C."/>
        </authorList>
    </citation>
    <scope>NUCLEOTIDE SEQUENCE</scope>
    <source>
        <strain evidence="9">JCM 19831</strain>
    </source>
</reference>
<dbReference type="Pfam" id="PF19300">
    <property type="entry name" value="BPD_transp_1_N"/>
    <property type="match status" value="1"/>
</dbReference>
<feature type="transmembrane region" description="Helical" evidence="7">
    <location>
        <begin position="233"/>
        <end position="258"/>
    </location>
</feature>
<dbReference type="CDD" id="cd06261">
    <property type="entry name" value="TM_PBP2"/>
    <property type="match status" value="1"/>
</dbReference>
<evidence type="ECO:0000256" key="7">
    <source>
        <dbReference type="RuleBase" id="RU363032"/>
    </source>
</evidence>
<dbReference type="PANTHER" id="PTHR43163">
    <property type="entry name" value="DIPEPTIDE TRANSPORT SYSTEM PERMEASE PROTEIN DPPB-RELATED"/>
    <property type="match status" value="1"/>
</dbReference>
<keyword evidence="2 7" id="KW-0813">Transport</keyword>
<keyword evidence="4 7" id="KW-0812">Transmembrane</keyword>
<keyword evidence="3" id="KW-1003">Cell membrane</keyword>
<feature type="transmembrane region" description="Helical" evidence="7">
    <location>
        <begin position="130"/>
        <end position="155"/>
    </location>
</feature>
<accession>A0A917TZ90</accession>
<proteinExistence type="inferred from homology"/>
<dbReference type="GO" id="GO:0005886">
    <property type="term" value="C:plasma membrane"/>
    <property type="evidence" value="ECO:0007669"/>
    <property type="project" value="UniProtKB-SubCell"/>
</dbReference>
<gene>
    <name evidence="9" type="primary">oppB</name>
    <name evidence="9" type="ORF">GCM10007977_054270</name>
</gene>
<dbReference type="InterPro" id="IPR035906">
    <property type="entry name" value="MetI-like_sf"/>
</dbReference>